<dbReference type="Gene3D" id="3.40.50.300">
    <property type="entry name" value="P-loop containing nucleotide triphosphate hydrolases"/>
    <property type="match status" value="1"/>
</dbReference>
<dbReference type="InterPro" id="IPR012340">
    <property type="entry name" value="NA-bd_OB-fold"/>
</dbReference>
<dbReference type="InterPro" id="IPR015853">
    <property type="entry name" value="ABC_transpr_FbpC"/>
</dbReference>
<dbReference type="Proteomes" id="UP001500359">
    <property type="component" value="Unassembled WGS sequence"/>
</dbReference>
<dbReference type="PROSITE" id="PS50893">
    <property type="entry name" value="ABC_TRANSPORTER_2"/>
    <property type="match status" value="1"/>
</dbReference>
<protein>
    <submittedName>
        <fullName evidence="5">ABC transporter ATP-binding protein</fullName>
    </submittedName>
</protein>
<dbReference type="PANTHER" id="PTHR43875">
    <property type="entry name" value="MALTODEXTRIN IMPORT ATP-BINDING PROTEIN MSMX"/>
    <property type="match status" value="1"/>
</dbReference>
<sequence>MGCTLSLELHHIDLTVNNQRYLDNINLTLESGAFNVLLGRTLAGKTSLLRVIAGLDKPTHGKIVLNGEDITTLAVQKRQVSMVYQQFINYPHMTVWENIASPLKLAKVSPSEITRRVSEIAELLHIEDFLQRLPVALSGGQQQRCAMARALVKDAQIILFDEPLVNLDYKLRESLRFELKALFKQRNSIAIYATTEAHEALALGGTTILLHQGKVLQSGGALAQYYQPANLNAADLYHEPPMNRVTLQVENGKWVVPFHHKNLVNVIANGLADGPYQCAIRPDQIALTNKDAEEIALAAKVDLAEISASETYLHVSLITPGYADIKWVVHLQGIHNFHYDADITLFLNLNSIYVFDQDGSSVCWPESIHLSNTQQAS</sequence>
<dbReference type="EMBL" id="BAAAFD010000008">
    <property type="protein sequence ID" value="GAA0858082.1"/>
    <property type="molecule type" value="Genomic_DNA"/>
</dbReference>
<dbReference type="Gene3D" id="2.40.50.140">
    <property type="entry name" value="Nucleic acid-binding proteins"/>
    <property type="match status" value="1"/>
</dbReference>
<feature type="domain" description="ABC transporter" evidence="4">
    <location>
        <begin position="7"/>
        <end position="237"/>
    </location>
</feature>
<dbReference type="SUPFAM" id="SSF52540">
    <property type="entry name" value="P-loop containing nucleoside triphosphate hydrolases"/>
    <property type="match status" value="1"/>
</dbReference>
<keyword evidence="2" id="KW-1003">Cell membrane</keyword>
<evidence type="ECO:0000256" key="3">
    <source>
        <dbReference type="ARBA" id="ARBA00023136"/>
    </source>
</evidence>
<evidence type="ECO:0000313" key="6">
    <source>
        <dbReference type="Proteomes" id="UP001500359"/>
    </source>
</evidence>
<gene>
    <name evidence="5" type="ORF">GCM10009114_26330</name>
</gene>
<keyword evidence="5" id="KW-0547">Nucleotide-binding</keyword>
<keyword evidence="6" id="KW-1185">Reference proteome</keyword>
<keyword evidence="1" id="KW-0813">Transport</keyword>
<evidence type="ECO:0000259" key="4">
    <source>
        <dbReference type="PROSITE" id="PS50893"/>
    </source>
</evidence>
<dbReference type="InterPro" id="IPR003439">
    <property type="entry name" value="ABC_transporter-like_ATP-bd"/>
</dbReference>
<dbReference type="Gene3D" id="2.40.50.100">
    <property type="match status" value="1"/>
</dbReference>
<evidence type="ECO:0000313" key="5">
    <source>
        <dbReference type="EMBL" id="GAA0858082.1"/>
    </source>
</evidence>
<evidence type="ECO:0000256" key="2">
    <source>
        <dbReference type="ARBA" id="ARBA00022475"/>
    </source>
</evidence>
<evidence type="ECO:0000256" key="1">
    <source>
        <dbReference type="ARBA" id="ARBA00022448"/>
    </source>
</evidence>
<organism evidence="5 6">
    <name type="scientific">Aliiglaciecola litoralis</name>
    <dbReference type="NCBI Taxonomy" id="582857"/>
    <lineage>
        <taxon>Bacteria</taxon>
        <taxon>Pseudomonadati</taxon>
        <taxon>Pseudomonadota</taxon>
        <taxon>Gammaproteobacteria</taxon>
        <taxon>Alteromonadales</taxon>
        <taxon>Alteromonadaceae</taxon>
        <taxon>Aliiglaciecola</taxon>
    </lineage>
</organism>
<reference evidence="5 6" key="1">
    <citation type="journal article" date="2019" name="Int. J. Syst. Evol. Microbiol.">
        <title>The Global Catalogue of Microorganisms (GCM) 10K type strain sequencing project: providing services to taxonomists for standard genome sequencing and annotation.</title>
        <authorList>
            <consortium name="The Broad Institute Genomics Platform"/>
            <consortium name="The Broad Institute Genome Sequencing Center for Infectious Disease"/>
            <person name="Wu L."/>
            <person name="Ma J."/>
        </authorList>
    </citation>
    <scope>NUCLEOTIDE SEQUENCE [LARGE SCALE GENOMIC DNA]</scope>
    <source>
        <strain evidence="5 6">JCM 15896</strain>
    </source>
</reference>
<proteinExistence type="predicted"/>
<comment type="caution">
    <text evidence="5">The sequence shown here is derived from an EMBL/GenBank/DDBJ whole genome shotgun (WGS) entry which is preliminary data.</text>
</comment>
<dbReference type="PANTHER" id="PTHR43875:SF1">
    <property type="entry name" value="OSMOPROTECTIVE COMPOUNDS UPTAKE ATP-BINDING PROTEIN GGTA"/>
    <property type="match status" value="1"/>
</dbReference>
<dbReference type="GO" id="GO:0005524">
    <property type="term" value="F:ATP binding"/>
    <property type="evidence" value="ECO:0007669"/>
    <property type="project" value="UniProtKB-KW"/>
</dbReference>
<keyword evidence="5" id="KW-0067">ATP-binding</keyword>
<dbReference type="CDD" id="cd03259">
    <property type="entry name" value="ABC_Carb_Solutes_like"/>
    <property type="match status" value="1"/>
</dbReference>
<name>A0ABN1LMY8_9ALTE</name>
<dbReference type="InterPro" id="IPR047641">
    <property type="entry name" value="ABC_transpr_MalK/UgpC-like"/>
</dbReference>
<keyword evidence="3" id="KW-0472">Membrane</keyword>
<dbReference type="SUPFAM" id="SSF50331">
    <property type="entry name" value="MOP-like"/>
    <property type="match status" value="1"/>
</dbReference>
<dbReference type="InterPro" id="IPR008995">
    <property type="entry name" value="Mo/tungstate-bd_C_term_dom"/>
</dbReference>
<dbReference type="InterPro" id="IPR027417">
    <property type="entry name" value="P-loop_NTPase"/>
</dbReference>
<accession>A0ABN1LMY8</accession>
<dbReference type="Pfam" id="PF00005">
    <property type="entry name" value="ABC_tran"/>
    <property type="match status" value="1"/>
</dbReference>